<feature type="region of interest" description="Disordered" evidence="1">
    <location>
        <begin position="233"/>
        <end position="271"/>
    </location>
</feature>
<evidence type="ECO:0000313" key="2">
    <source>
        <dbReference type="EMBL" id="ACF87640.1"/>
    </source>
</evidence>
<evidence type="ECO:0000256" key="1">
    <source>
        <dbReference type="SAM" id="MobiDB-lite"/>
    </source>
</evidence>
<organism evidence="2">
    <name type="scientific">Zea mays</name>
    <name type="common">Maize</name>
    <dbReference type="NCBI Taxonomy" id="4577"/>
    <lineage>
        <taxon>Eukaryota</taxon>
        <taxon>Viridiplantae</taxon>
        <taxon>Streptophyta</taxon>
        <taxon>Embryophyta</taxon>
        <taxon>Tracheophyta</taxon>
        <taxon>Spermatophyta</taxon>
        <taxon>Magnoliopsida</taxon>
        <taxon>Liliopsida</taxon>
        <taxon>Poales</taxon>
        <taxon>Poaceae</taxon>
        <taxon>PACMAD clade</taxon>
        <taxon>Panicoideae</taxon>
        <taxon>Andropogonodae</taxon>
        <taxon>Andropogoneae</taxon>
        <taxon>Tripsacinae</taxon>
        <taxon>Zea</taxon>
    </lineage>
</organism>
<reference evidence="2" key="1">
    <citation type="journal article" date="2009" name="PLoS Genet.">
        <title>Sequencing, mapping, and analysis of 27,455 maize full-length cDNAs.</title>
        <authorList>
            <person name="Soderlund C."/>
            <person name="Descour A."/>
            <person name="Kudrna D."/>
            <person name="Bomhoff M."/>
            <person name="Boyd L."/>
            <person name="Currie J."/>
            <person name="Angelova A."/>
            <person name="Collura K."/>
            <person name="Wissotski M."/>
            <person name="Ashley E."/>
            <person name="Morrow D."/>
            <person name="Fernandes J."/>
            <person name="Walbot V."/>
            <person name="Yu Y."/>
        </authorList>
    </citation>
    <scope>NUCLEOTIDE SEQUENCE</scope>
    <source>
        <strain evidence="2">B73</strain>
    </source>
</reference>
<protein>
    <submittedName>
        <fullName evidence="2">Uncharacterized protein</fullName>
    </submittedName>
</protein>
<dbReference type="HOGENOM" id="CLU_1028032_0_0_1"/>
<feature type="compositionally biased region" description="Basic and acidic residues" evidence="1">
    <location>
        <begin position="254"/>
        <end position="271"/>
    </location>
</feature>
<name>B4FZU7_MAIZE</name>
<proteinExistence type="evidence at transcript level"/>
<sequence>MMMMGEGVSMPPWSHHVPVSGVDEGDEMTPRPAQVPLLRRRLPGLPQGRVQARRRLRHGARRLRVLAPPGALPHPALQGRHGLPPPGLLLRAHRGPAARAPAHASAAVQPQGRRLLFPARRVLRRLPAPAPGVRELPHQEHHVLVADQHPPVAAQVAPVGVPAIVARLPPWVLAGRRVPRQRRARLAPPAPPQQGQLVPVGRLVRLPCIRGRVRIAYGGRALRPVLHPEGHRRILLHGQPGPSRRQLRRRRRARGEGGVRPRPPREGVRAA</sequence>
<accession>B4FZU7</accession>
<dbReference type="AlphaFoldDB" id="B4FZU7"/>
<dbReference type="EMBL" id="BT042635">
    <property type="protein sequence ID" value="ACF87640.1"/>
    <property type="molecule type" value="mRNA"/>
</dbReference>